<dbReference type="Pfam" id="PF14903">
    <property type="entry name" value="WG_beta_rep"/>
    <property type="match status" value="3"/>
</dbReference>
<keyword evidence="2" id="KW-1185">Reference proteome</keyword>
<accession>A0A840KJC1</accession>
<comment type="caution">
    <text evidence="1">The sequence shown here is derived from an EMBL/GenBank/DDBJ whole genome shotgun (WGS) entry which is preliminary data.</text>
</comment>
<dbReference type="EMBL" id="JACHLE010000004">
    <property type="protein sequence ID" value="MBB4807603.1"/>
    <property type="molecule type" value="Genomic_DNA"/>
</dbReference>
<reference evidence="1 2" key="1">
    <citation type="submission" date="2020-08" db="EMBL/GenBank/DDBJ databases">
        <title>Functional genomics of gut bacteria from endangered species of beetles.</title>
        <authorList>
            <person name="Carlos-Shanley C."/>
        </authorList>
    </citation>
    <scope>NUCLEOTIDE SEQUENCE [LARGE SCALE GENOMIC DNA]</scope>
    <source>
        <strain evidence="1 2">S00151</strain>
    </source>
</reference>
<dbReference type="InterPro" id="IPR032774">
    <property type="entry name" value="WG_beta_rep"/>
</dbReference>
<name>A0A840KJC1_9FLAO</name>
<gene>
    <name evidence="1" type="ORF">HNP38_002909</name>
</gene>
<evidence type="ECO:0000313" key="2">
    <source>
        <dbReference type="Proteomes" id="UP000592180"/>
    </source>
</evidence>
<protein>
    <recommendedName>
        <fullName evidence="3">WG repeat protein</fullName>
    </recommendedName>
</protein>
<proteinExistence type="predicted"/>
<evidence type="ECO:0000313" key="1">
    <source>
        <dbReference type="EMBL" id="MBB4807603.1"/>
    </source>
</evidence>
<evidence type="ECO:0008006" key="3">
    <source>
        <dbReference type="Google" id="ProtNLM"/>
    </source>
</evidence>
<dbReference type="AlphaFoldDB" id="A0A840KJC1"/>
<organism evidence="1 2">
    <name type="scientific">Chryseobacterium defluvii</name>
    <dbReference type="NCBI Taxonomy" id="160396"/>
    <lineage>
        <taxon>Bacteria</taxon>
        <taxon>Pseudomonadati</taxon>
        <taxon>Bacteroidota</taxon>
        <taxon>Flavobacteriia</taxon>
        <taxon>Flavobacteriales</taxon>
        <taxon>Weeksellaceae</taxon>
        <taxon>Chryseobacterium group</taxon>
        <taxon>Chryseobacterium</taxon>
    </lineage>
</organism>
<dbReference type="RefSeq" id="WP_184190657.1">
    <property type="nucleotide sequence ID" value="NZ_JACHLE010000004.1"/>
</dbReference>
<sequence length="386" mass="45094">MKNLLFIFLLINASLFSQNKKKHEILLPYRNGNLWGLCDTLGVVKVKPTFEKIENFAINKKFYGKYVVRKNNKISVIDQYKKILLNETEDYDSIFVTDSNRETTIFKNGKMGMLMNFKPFIPTEYDRINKKANGSYVVKIDELEGLINSKGQLIIPVEYKYVSRSYDKEDEKNKQFVWEAEGVFVNKKFYDDIYIPEASEEDILEPPALIGVQEARPPSDKIKEAKKRLLEKYDNVSFYENENLIFVDKDKKKGVLSYPDETVIFDIEYDDIDFIGHEKESAVFLLRKNGKSGILLKNKKIILPLEYDDITYEYDYGRYYVLKKNSKKGVFLLNTIYKPIQAKYKTIKQIPPIPVNENWQFGLFETETIDGKKGIVGENGVEFFKN</sequence>
<dbReference type="Proteomes" id="UP000592180">
    <property type="component" value="Unassembled WGS sequence"/>
</dbReference>